<evidence type="ECO:0000256" key="4">
    <source>
        <dbReference type="ARBA" id="ARBA00022825"/>
    </source>
</evidence>
<feature type="active site" description="Charge relay system" evidence="5 6">
    <location>
        <position position="156"/>
    </location>
</feature>
<organism evidence="10">
    <name type="scientific">Candidatus Methanogaster sp. ANME-2c ERB4</name>
    <dbReference type="NCBI Taxonomy" id="2759911"/>
    <lineage>
        <taxon>Archaea</taxon>
        <taxon>Methanobacteriati</taxon>
        <taxon>Methanobacteriota</taxon>
        <taxon>Stenosarchaea group</taxon>
        <taxon>Methanomicrobia</taxon>
        <taxon>Methanosarcinales</taxon>
        <taxon>ANME-2 cluster</taxon>
        <taxon>Candidatus Methanogasteraceae</taxon>
        <taxon>Candidatus Methanogaster</taxon>
    </lineage>
</organism>
<keyword evidence="4 6" id="KW-0720">Serine protease</keyword>
<evidence type="ECO:0000256" key="7">
    <source>
        <dbReference type="RuleBase" id="RU003355"/>
    </source>
</evidence>
<proteinExistence type="inferred from homology"/>
<name>A0A7G9YRE0_9EURY</name>
<evidence type="ECO:0000259" key="9">
    <source>
        <dbReference type="Pfam" id="PF00082"/>
    </source>
</evidence>
<dbReference type="InterPro" id="IPR022398">
    <property type="entry name" value="Peptidase_S8_His-AS"/>
</dbReference>
<feature type="active site" description="Charge relay system" evidence="5 6">
    <location>
        <position position="94"/>
    </location>
</feature>
<dbReference type="InterPro" id="IPR013320">
    <property type="entry name" value="ConA-like_dom_sf"/>
</dbReference>
<dbReference type="Gene3D" id="3.40.50.200">
    <property type="entry name" value="Peptidase S8/S53 domain"/>
    <property type="match status" value="2"/>
</dbReference>
<feature type="transmembrane region" description="Helical" evidence="8">
    <location>
        <begin position="718"/>
        <end position="737"/>
    </location>
</feature>
<dbReference type="PROSITE" id="PS00137">
    <property type="entry name" value="SUBTILASE_HIS"/>
    <property type="match status" value="1"/>
</dbReference>
<comment type="similarity">
    <text evidence="1 6 7">Belongs to the peptidase S8 family.</text>
</comment>
<dbReference type="AlphaFoldDB" id="A0A7G9YRE0"/>
<dbReference type="InterPro" id="IPR015500">
    <property type="entry name" value="Peptidase_S8_subtilisin-rel"/>
</dbReference>
<keyword evidence="8" id="KW-0472">Membrane</keyword>
<sequence>MIGGAIMTEYEPTDEEIKQLKDLGVEIRSRMGTLTTVTMPTAKINEIADLRFVRFIDGAKPVRMHLDEAIPEMGAMESWVCGYTGDGVIIGIVDSGIDEGHGDFWFDTGKTNSKILYLWDQTDDTGPVPDGYDYGTEWNKTDIEAGICAENDTNGHGTHVAGIAASSGNETGNYTGAAPDAEIVFVKTTLEDADIIDGWYYIVERAQAEGKPCVISCSIGAYFDPHDGSDPLAQAANWCAAQGVLVICSAGNDGCWPVHATIQQPRTEIWSDDFESGFGNWVTDGADPTWHLEDSRSTSQDNSTHPGSCGEICEYVNNQTSTMTMVNSVDLSATTYPVMAFQLWSEIEYYEDYLYVDVSPDDGVTWAEGIWSYSGEDANWRGMLVDLSPFKSDQVKIRFRFESDWIYTYEGPYIDDVVIYDQVDECGGSYVYDDTYNLEVALDSYWRESEVDLYYDSDDNVSIEVRTANGYVSANEACANGSGTGWAIEVYYTEGPTYKNYFVYAYDEDPSLNEVIEIRMDAVGPGGVNRWDAWMLPVYYEGGYFRDVDDMDYFKSVGSPATAESCIAVGAYTTKTAWNSSDGDTHYYPSAMMDRLAFFSSHGPTRDCRMKPEITASGFGIMSAMSADSSPSTAYIDPDGTHRMMAGTSMSAPVVAGAAALYLDKYPDASPLWVKKFLMENASREDLFTGSPITQTQYWGSGKLRLPTQPPDWPIPELSTLLLVSAGVLLIAGYVELRRRKE</sequence>
<evidence type="ECO:0000256" key="6">
    <source>
        <dbReference type="PROSITE-ProRule" id="PRU01240"/>
    </source>
</evidence>
<protein>
    <recommendedName>
        <fullName evidence="9">Peptidase S8/S53 domain-containing protein</fullName>
    </recommendedName>
</protein>
<dbReference type="PROSITE" id="PS51892">
    <property type="entry name" value="SUBTILASE"/>
    <property type="match status" value="1"/>
</dbReference>
<evidence type="ECO:0000256" key="5">
    <source>
        <dbReference type="PIRSR" id="PIRSR615500-1"/>
    </source>
</evidence>
<dbReference type="Pfam" id="PF00082">
    <property type="entry name" value="Peptidase_S8"/>
    <property type="match status" value="2"/>
</dbReference>
<evidence type="ECO:0000256" key="8">
    <source>
        <dbReference type="SAM" id="Phobius"/>
    </source>
</evidence>
<keyword evidence="8" id="KW-0812">Transmembrane</keyword>
<dbReference type="SUPFAM" id="SSF49899">
    <property type="entry name" value="Concanavalin A-like lectins/glucanases"/>
    <property type="match status" value="1"/>
</dbReference>
<dbReference type="PANTHER" id="PTHR43806:SF11">
    <property type="entry name" value="CEREVISIN-RELATED"/>
    <property type="match status" value="1"/>
</dbReference>
<evidence type="ECO:0000313" key="10">
    <source>
        <dbReference type="EMBL" id="QNO50574.1"/>
    </source>
</evidence>
<dbReference type="PANTHER" id="PTHR43806">
    <property type="entry name" value="PEPTIDASE S8"/>
    <property type="match status" value="1"/>
</dbReference>
<dbReference type="PROSITE" id="PS00136">
    <property type="entry name" value="SUBTILASE_ASP"/>
    <property type="match status" value="1"/>
</dbReference>
<dbReference type="GO" id="GO:0004252">
    <property type="term" value="F:serine-type endopeptidase activity"/>
    <property type="evidence" value="ECO:0007669"/>
    <property type="project" value="UniProtKB-UniRule"/>
</dbReference>
<evidence type="ECO:0000256" key="2">
    <source>
        <dbReference type="ARBA" id="ARBA00022670"/>
    </source>
</evidence>
<reference evidence="10" key="1">
    <citation type="submission" date="2020-06" db="EMBL/GenBank/DDBJ databases">
        <title>Unique genomic features of the anaerobic methanotrophic archaea.</title>
        <authorList>
            <person name="Chadwick G.L."/>
            <person name="Skennerton C.T."/>
            <person name="Laso-Perez R."/>
            <person name="Leu A.O."/>
            <person name="Speth D.R."/>
            <person name="Yu H."/>
            <person name="Morgan-Lang C."/>
            <person name="Hatzenpichler R."/>
            <person name="Goudeau D."/>
            <person name="Malmstrom R."/>
            <person name="Brazelton W.J."/>
            <person name="Woyke T."/>
            <person name="Hallam S.J."/>
            <person name="Tyson G.W."/>
            <person name="Wegener G."/>
            <person name="Boetius A."/>
            <person name="Orphan V."/>
        </authorList>
    </citation>
    <scope>NUCLEOTIDE SEQUENCE</scope>
</reference>
<dbReference type="InterPro" id="IPR036852">
    <property type="entry name" value="Peptidase_S8/S53_dom_sf"/>
</dbReference>
<dbReference type="PROSITE" id="PS00138">
    <property type="entry name" value="SUBTILASE_SER"/>
    <property type="match status" value="1"/>
</dbReference>
<keyword evidence="3 6" id="KW-0378">Hydrolase</keyword>
<dbReference type="InterPro" id="IPR000209">
    <property type="entry name" value="Peptidase_S8/S53_dom"/>
</dbReference>
<dbReference type="InterPro" id="IPR050131">
    <property type="entry name" value="Peptidase_S8_subtilisin-like"/>
</dbReference>
<accession>A0A7G9YRE0</accession>
<dbReference type="GO" id="GO:0006508">
    <property type="term" value="P:proteolysis"/>
    <property type="evidence" value="ECO:0007669"/>
    <property type="project" value="UniProtKB-KW"/>
</dbReference>
<dbReference type="SUPFAM" id="SSF52743">
    <property type="entry name" value="Subtilisin-like"/>
    <property type="match status" value="1"/>
</dbReference>
<keyword evidence="8" id="KW-1133">Transmembrane helix</keyword>
<dbReference type="InterPro" id="IPR023827">
    <property type="entry name" value="Peptidase_S8_Asp-AS"/>
</dbReference>
<keyword evidence="2 6" id="KW-0645">Protease</keyword>
<gene>
    <name evidence="10" type="ORF">HGEBJNHG_00049</name>
</gene>
<dbReference type="EMBL" id="MT631439">
    <property type="protein sequence ID" value="QNO50574.1"/>
    <property type="molecule type" value="Genomic_DNA"/>
</dbReference>
<feature type="active site" description="Charge relay system" evidence="5 6">
    <location>
        <position position="649"/>
    </location>
</feature>
<dbReference type="InterPro" id="IPR023828">
    <property type="entry name" value="Peptidase_S8_Ser-AS"/>
</dbReference>
<feature type="domain" description="Peptidase S8/S53" evidence="9">
    <location>
        <begin position="554"/>
        <end position="683"/>
    </location>
</feature>
<evidence type="ECO:0000256" key="1">
    <source>
        <dbReference type="ARBA" id="ARBA00011073"/>
    </source>
</evidence>
<feature type="domain" description="Peptidase S8/S53" evidence="9">
    <location>
        <begin position="85"/>
        <end position="262"/>
    </location>
</feature>
<dbReference type="PRINTS" id="PR00723">
    <property type="entry name" value="SUBTILISIN"/>
</dbReference>
<evidence type="ECO:0000256" key="3">
    <source>
        <dbReference type="ARBA" id="ARBA00022801"/>
    </source>
</evidence>